<gene>
    <name evidence="1" type="ORF">L195_g049046</name>
</gene>
<dbReference type="Proteomes" id="UP000236291">
    <property type="component" value="Unassembled WGS sequence"/>
</dbReference>
<proteinExistence type="predicted"/>
<dbReference type="AlphaFoldDB" id="A0A2K3JN16"/>
<evidence type="ECO:0000313" key="1">
    <source>
        <dbReference type="EMBL" id="PNX55417.1"/>
    </source>
</evidence>
<sequence>MKLVNEMKADALKTAIGQGGEGTDADVLLTMTMSALTEEGVIAVRNAACFMHVAFPKPRDQKERPPCIPPAVLEAKQAAAEEKRKTEKDLEEENGGAAWQLVPTGEAIVHPIENKPAPSSFVRP</sequence>
<name>A0A2K3JN16_TRIPR</name>
<dbReference type="EMBL" id="ASHM01071463">
    <property type="protein sequence ID" value="PNX55417.1"/>
    <property type="molecule type" value="Genomic_DNA"/>
</dbReference>
<evidence type="ECO:0000313" key="2">
    <source>
        <dbReference type="Proteomes" id="UP000236291"/>
    </source>
</evidence>
<dbReference type="ExpressionAtlas" id="A0A2K3JN16">
    <property type="expression patterns" value="baseline"/>
</dbReference>
<protein>
    <submittedName>
        <fullName evidence="1">Nucleolar GTP-binding protein 1-like</fullName>
    </submittedName>
</protein>
<reference evidence="1 2" key="2">
    <citation type="journal article" date="2017" name="Front. Plant Sci.">
        <title>Gene Classification and Mining of Molecular Markers Useful in Red Clover (Trifolium pratense) Breeding.</title>
        <authorList>
            <person name="Istvanek J."/>
            <person name="Dluhosova J."/>
            <person name="Dluhos P."/>
            <person name="Patkova L."/>
            <person name="Nedelnik J."/>
            <person name="Repkova J."/>
        </authorList>
    </citation>
    <scope>NUCLEOTIDE SEQUENCE [LARGE SCALE GENOMIC DNA]</scope>
    <source>
        <strain evidence="2">cv. Tatra</strain>
        <tissue evidence="1">Young leaves</tissue>
    </source>
</reference>
<organism evidence="1 2">
    <name type="scientific">Trifolium pratense</name>
    <name type="common">Red clover</name>
    <dbReference type="NCBI Taxonomy" id="57577"/>
    <lineage>
        <taxon>Eukaryota</taxon>
        <taxon>Viridiplantae</taxon>
        <taxon>Streptophyta</taxon>
        <taxon>Embryophyta</taxon>
        <taxon>Tracheophyta</taxon>
        <taxon>Spermatophyta</taxon>
        <taxon>Magnoliopsida</taxon>
        <taxon>eudicotyledons</taxon>
        <taxon>Gunneridae</taxon>
        <taxon>Pentapetalae</taxon>
        <taxon>rosids</taxon>
        <taxon>fabids</taxon>
        <taxon>Fabales</taxon>
        <taxon>Fabaceae</taxon>
        <taxon>Papilionoideae</taxon>
        <taxon>50 kb inversion clade</taxon>
        <taxon>NPAAA clade</taxon>
        <taxon>Hologalegina</taxon>
        <taxon>IRL clade</taxon>
        <taxon>Trifolieae</taxon>
        <taxon>Trifolium</taxon>
    </lineage>
</organism>
<accession>A0A2K3JN16</accession>
<comment type="caution">
    <text evidence="1">The sequence shown here is derived from an EMBL/GenBank/DDBJ whole genome shotgun (WGS) entry which is preliminary data.</text>
</comment>
<dbReference type="STRING" id="57577.A0A2K3JN16"/>
<reference evidence="1 2" key="1">
    <citation type="journal article" date="2014" name="Am. J. Bot.">
        <title>Genome assembly and annotation for red clover (Trifolium pratense; Fabaceae).</title>
        <authorList>
            <person name="Istvanek J."/>
            <person name="Jaros M."/>
            <person name="Krenek A."/>
            <person name="Repkova J."/>
        </authorList>
    </citation>
    <scope>NUCLEOTIDE SEQUENCE [LARGE SCALE GENOMIC DNA]</scope>
    <source>
        <strain evidence="2">cv. Tatra</strain>
        <tissue evidence="1">Young leaves</tissue>
    </source>
</reference>